<evidence type="ECO:0000256" key="4">
    <source>
        <dbReference type="ARBA" id="ARBA00022692"/>
    </source>
</evidence>
<reference evidence="10" key="1">
    <citation type="journal article" date="2019" name="Int. J. Syst. Evol. Microbiol.">
        <title>The Global Catalogue of Microorganisms (GCM) 10K type strain sequencing project: providing services to taxonomists for standard genome sequencing and annotation.</title>
        <authorList>
            <consortium name="The Broad Institute Genomics Platform"/>
            <consortium name="The Broad Institute Genome Sequencing Center for Infectious Disease"/>
            <person name="Wu L."/>
            <person name="Ma J."/>
        </authorList>
    </citation>
    <scope>NUCLEOTIDE SEQUENCE [LARGE SCALE GENOMIC DNA]</scope>
    <source>
        <strain evidence="10">JCM 6242</strain>
    </source>
</reference>
<dbReference type="InterPro" id="IPR036259">
    <property type="entry name" value="MFS_trans_sf"/>
</dbReference>
<feature type="transmembrane region" description="Helical" evidence="7">
    <location>
        <begin position="232"/>
        <end position="252"/>
    </location>
</feature>
<evidence type="ECO:0000259" key="8">
    <source>
        <dbReference type="PROSITE" id="PS50850"/>
    </source>
</evidence>
<dbReference type="PANTHER" id="PTHR42718:SF47">
    <property type="entry name" value="METHYL VIOLOGEN RESISTANCE PROTEIN SMVA"/>
    <property type="match status" value="1"/>
</dbReference>
<comment type="caution">
    <text evidence="9">The sequence shown here is derived from an EMBL/GenBank/DDBJ whole genome shotgun (WGS) entry which is preliminary data.</text>
</comment>
<evidence type="ECO:0000313" key="9">
    <source>
        <dbReference type="EMBL" id="GAA2907174.1"/>
    </source>
</evidence>
<evidence type="ECO:0000313" key="10">
    <source>
        <dbReference type="Proteomes" id="UP001500831"/>
    </source>
</evidence>
<evidence type="ECO:0000256" key="1">
    <source>
        <dbReference type="ARBA" id="ARBA00004651"/>
    </source>
</evidence>
<keyword evidence="6 7" id="KW-0472">Membrane</keyword>
<keyword evidence="3" id="KW-1003">Cell membrane</keyword>
<evidence type="ECO:0000256" key="5">
    <source>
        <dbReference type="ARBA" id="ARBA00022989"/>
    </source>
</evidence>
<feature type="transmembrane region" description="Helical" evidence="7">
    <location>
        <begin position="206"/>
        <end position="226"/>
    </location>
</feature>
<sequence>MSGNAAAPSAVRAGPREWLGLALLTLPILLIAMDNTVLFLATPHISADLDAGGVQMLWIQDVYGFVVAGFLVTMGTLGDRIGRRRLLLIGAAAFGAASVAAAYATSAEMLILTRALLGVAGATLAPSTLALIRNMFADPRQRTAAISILMTCFMAGATVGPVVGGVLLEHFWWGSVFLIGVPVMVLTLALGPVALPEYRDPAGGRLDPISVVLSLVAILPVVYGVKEMAKDGFAAVPALSIVAGALFAVLFARRQNRLAAPLLDLRLFRVRAFSGALGTLLAGQFIWGGVFLLLAQYVQLVLGQSPIGTGLWLLPATMVMGVAALVVPGLAARHRPDLVIAGGLLVAAAGFALFALPDAGAGRGPLVAGMVLAFGGLAPLMLLTTDMVVASAPARKAGSAAAMSETSSEFGIALGIAVLGSVGGAVYRHGLDGTLPAGLPGGAVEAVRDSLVDAVAAAERLSGSLGAEVLTAAREAFTGGLNVAGVIGTVLVVGLAAAVVGLLRGGAPRPAPLPAADRPDGVPARD</sequence>
<dbReference type="PANTHER" id="PTHR42718">
    <property type="entry name" value="MAJOR FACILITATOR SUPERFAMILY MULTIDRUG TRANSPORTER MFSC"/>
    <property type="match status" value="1"/>
</dbReference>
<comment type="subcellular location">
    <subcellularLocation>
        <location evidence="1">Cell membrane</location>
        <topology evidence="1">Multi-pass membrane protein</topology>
    </subcellularLocation>
</comment>
<dbReference type="InterPro" id="IPR020846">
    <property type="entry name" value="MFS_dom"/>
</dbReference>
<feature type="transmembrane region" description="Helical" evidence="7">
    <location>
        <begin position="368"/>
        <end position="389"/>
    </location>
</feature>
<dbReference type="PROSITE" id="PS50850">
    <property type="entry name" value="MFS"/>
    <property type="match status" value="1"/>
</dbReference>
<feature type="transmembrane region" description="Helical" evidence="7">
    <location>
        <begin position="273"/>
        <end position="298"/>
    </location>
</feature>
<feature type="transmembrane region" description="Helical" evidence="7">
    <location>
        <begin position="111"/>
        <end position="132"/>
    </location>
</feature>
<dbReference type="RefSeq" id="WP_344981132.1">
    <property type="nucleotide sequence ID" value="NZ_BAAAVI010000089.1"/>
</dbReference>
<keyword evidence="5 7" id="KW-1133">Transmembrane helix</keyword>
<feature type="transmembrane region" description="Helical" evidence="7">
    <location>
        <begin position="170"/>
        <end position="194"/>
    </location>
</feature>
<feature type="transmembrane region" description="Helical" evidence="7">
    <location>
        <begin position="86"/>
        <end position="105"/>
    </location>
</feature>
<dbReference type="CDD" id="cd17321">
    <property type="entry name" value="MFS_MMR_MDR_like"/>
    <property type="match status" value="1"/>
</dbReference>
<dbReference type="SUPFAM" id="SSF103473">
    <property type="entry name" value="MFS general substrate transporter"/>
    <property type="match status" value="1"/>
</dbReference>
<feature type="transmembrane region" description="Helical" evidence="7">
    <location>
        <begin position="338"/>
        <end position="356"/>
    </location>
</feature>
<dbReference type="Proteomes" id="UP001500831">
    <property type="component" value="Unassembled WGS sequence"/>
</dbReference>
<organism evidence="9 10">
    <name type="scientific">Streptosporangium fragile</name>
    <dbReference type="NCBI Taxonomy" id="46186"/>
    <lineage>
        <taxon>Bacteria</taxon>
        <taxon>Bacillati</taxon>
        <taxon>Actinomycetota</taxon>
        <taxon>Actinomycetes</taxon>
        <taxon>Streptosporangiales</taxon>
        <taxon>Streptosporangiaceae</taxon>
        <taxon>Streptosporangium</taxon>
    </lineage>
</organism>
<keyword evidence="10" id="KW-1185">Reference proteome</keyword>
<dbReference type="EMBL" id="BAAAVI010000089">
    <property type="protein sequence ID" value="GAA2907174.1"/>
    <property type="molecule type" value="Genomic_DNA"/>
</dbReference>
<dbReference type="Gene3D" id="1.20.1250.20">
    <property type="entry name" value="MFS general substrate transporter like domains"/>
    <property type="match status" value="1"/>
</dbReference>
<evidence type="ECO:0000256" key="2">
    <source>
        <dbReference type="ARBA" id="ARBA00022448"/>
    </source>
</evidence>
<feature type="transmembrane region" description="Helical" evidence="7">
    <location>
        <begin position="410"/>
        <end position="427"/>
    </location>
</feature>
<dbReference type="InterPro" id="IPR011701">
    <property type="entry name" value="MFS"/>
</dbReference>
<dbReference type="Pfam" id="PF07690">
    <property type="entry name" value="MFS_1"/>
    <property type="match status" value="1"/>
</dbReference>
<feature type="transmembrane region" description="Helical" evidence="7">
    <location>
        <begin position="483"/>
        <end position="503"/>
    </location>
</feature>
<feature type="transmembrane region" description="Helical" evidence="7">
    <location>
        <begin position="21"/>
        <end position="42"/>
    </location>
</feature>
<dbReference type="Gene3D" id="1.20.1720.10">
    <property type="entry name" value="Multidrug resistance protein D"/>
    <property type="match status" value="1"/>
</dbReference>
<name>A0ABP6IRV2_9ACTN</name>
<protein>
    <submittedName>
        <fullName evidence="9">MFS transporter</fullName>
    </submittedName>
</protein>
<feature type="domain" description="Major facilitator superfamily (MFS) profile" evidence="8">
    <location>
        <begin position="20"/>
        <end position="497"/>
    </location>
</feature>
<keyword evidence="4 7" id="KW-0812">Transmembrane</keyword>
<evidence type="ECO:0000256" key="7">
    <source>
        <dbReference type="SAM" id="Phobius"/>
    </source>
</evidence>
<accession>A0ABP6IRV2</accession>
<gene>
    <name evidence="9" type="ORF">GCM10010517_73540</name>
</gene>
<feature type="transmembrane region" description="Helical" evidence="7">
    <location>
        <begin position="144"/>
        <end position="164"/>
    </location>
</feature>
<feature type="transmembrane region" description="Helical" evidence="7">
    <location>
        <begin position="310"/>
        <end position="331"/>
    </location>
</feature>
<evidence type="ECO:0000256" key="6">
    <source>
        <dbReference type="ARBA" id="ARBA00023136"/>
    </source>
</evidence>
<keyword evidence="2" id="KW-0813">Transport</keyword>
<feature type="transmembrane region" description="Helical" evidence="7">
    <location>
        <begin position="62"/>
        <end position="79"/>
    </location>
</feature>
<proteinExistence type="predicted"/>
<evidence type="ECO:0000256" key="3">
    <source>
        <dbReference type="ARBA" id="ARBA00022475"/>
    </source>
</evidence>